<dbReference type="InterPro" id="IPR013362">
    <property type="entry name" value="Pilus_4_PilV"/>
</dbReference>
<reference evidence="3 4" key="1">
    <citation type="submission" date="2016-11" db="EMBL/GenBank/DDBJ databases">
        <title>Trade-off between light-utilization and light-protection in marine flavobacteria.</title>
        <authorList>
            <person name="Kumagai Y."/>
        </authorList>
    </citation>
    <scope>NUCLEOTIDE SEQUENCE [LARGE SCALE GENOMIC DNA]</scope>
    <source>
        <strain evidence="3 4">NBRC 107125</strain>
    </source>
</reference>
<protein>
    <submittedName>
        <fullName evidence="3">Type IV pilus modification protein PilV</fullName>
    </submittedName>
</protein>
<feature type="transmembrane region" description="Helical" evidence="1">
    <location>
        <begin position="12"/>
        <end position="33"/>
    </location>
</feature>
<dbReference type="OrthoDB" id="5734318at2"/>
<evidence type="ECO:0000259" key="2">
    <source>
        <dbReference type="Pfam" id="PF22150"/>
    </source>
</evidence>
<dbReference type="Proteomes" id="UP000193450">
    <property type="component" value="Chromosome"/>
</dbReference>
<proteinExistence type="predicted"/>
<dbReference type="RefSeq" id="WP_085756932.1">
    <property type="nucleotide sequence ID" value="NZ_CP019343.1"/>
</dbReference>
<keyword evidence="4" id="KW-1185">Reference proteome</keyword>
<dbReference type="NCBIfam" id="TIGR02532">
    <property type="entry name" value="IV_pilin_GFxxxE"/>
    <property type="match status" value="1"/>
</dbReference>
<dbReference type="EMBL" id="CP019343">
    <property type="protein sequence ID" value="ARN72840.1"/>
    <property type="molecule type" value="Genomic_DNA"/>
</dbReference>
<dbReference type="KEGG" id="osg:BST96_01200"/>
<dbReference type="STRING" id="716816.BST96_01200"/>
<organism evidence="3 4">
    <name type="scientific">Oceanicoccus sagamiensis</name>
    <dbReference type="NCBI Taxonomy" id="716816"/>
    <lineage>
        <taxon>Bacteria</taxon>
        <taxon>Pseudomonadati</taxon>
        <taxon>Pseudomonadota</taxon>
        <taxon>Gammaproteobacteria</taxon>
        <taxon>Cellvibrionales</taxon>
        <taxon>Spongiibacteraceae</taxon>
        <taxon>Oceanicoccus</taxon>
    </lineage>
</organism>
<feature type="domain" description="Type IV pilin Tt1218-like" evidence="2">
    <location>
        <begin position="33"/>
        <end position="103"/>
    </location>
</feature>
<evidence type="ECO:0000313" key="3">
    <source>
        <dbReference type="EMBL" id="ARN72840.1"/>
    </source>
</evidence>
<sequence length="163" mass="17647">MLHQRLNTAGFTLIEVVITLFIMTVGLLGLAGLQAQAIKASLDTAQRSQTAWLVSEVAERIRANPDASVSDYTATLTTTACLKPDKQCNTDCTPAQMAAYDLWDIFCGIDTQGVVAKAVDSLTLSELSIHCKKNCTNSAAHLAVSIHWGKDPNQQQITMEVRP</sequence>
<dbReference type="AlphaFoldDB" id="A0A1X9N3T8"/>
<keyword evidence="1" id="KW-1133">Transmembrane helix</keyword>
<keyword evidence="1" id="KW-0812">Transmembrane</keyword>
<dbReference type="Pfam" id="PF07963">
    <property type="entry name" value="N_methyl"/>
    <property type="match status" value="1"/>
</dbReference>
<keyword evidence="1" id="KW-0472">Membrane</keyword>
<dbReference type="NCBIfam" id="TIGR02523">
    <property type="entry name" value="type_IV_pilV"/>
    <property type="match status" value="1"/>
</dbReference>
<accession>A0A1X9N3T8</accession>
<dbReference type="InterPro" id="IPR054402">
    <property type="entry name" value="Tt1218-like_dom"/>
</dbReference>
<dbReference type="Pfam" id="PF22150">
    <property type="entry name" value="Tt1218-like"/>
    <property type="match status" value="1"/>
</dbReference>
<name>A0A1X9N3T8_9GAMM</name>
<gene>
    <name evidence="3" type="ORF">BST96_01200</name>
</gene>
<evidence type="ECO:0000256" key="1">
    <source>
        <dbReference type="SAM" id="Phobius"/>
    </source>
</evidence>
<dbReference type="InterPro" id="IPR012902">
    <property type="entry name" value="N_methyl_site"/>
</dbReference>
<evidence type="ECO:0000313" key="4">
    <source>
        <dbReference type="Proteomes" id="UP000193450"/>
    </source>
</evidence>